<dbReference type="SMART" id="SM00464">
    <property type="entry name" value="LON"/>
    <property type="match status" value="1"/>
</dbReference>
<dbReference type="EMBL" id="PZZL01000003">
    <property type="protein sequence ID" value="PTM60214.1"/>
    <property type="molecule type" value="Genomic_DNA"/>
</dbReference>
<dbReference type="PROSITE" id="PS51787">
    <property type="entry name" value="LON_N"/>
    <property type="match status" value="1"/>
</dbReference>
<dbReference type="PANTHER" id="PTHR46732:SF8">
    <property type="entry name" value="ATP-DEPENDENT PROTEASE LA (LON) DOMAIN PROTEIN"/>
    <property type="match status" value="1"/>
</dbReference>
<organism evidence="2 3">
    <name type="scientific">Phreatobacter oligotrophus</name>
    <dbReference type="NCBI Taxonomy" id="1122261"/>
    <lineage>
        <taxon>Bacteria</taxon>
        <taxon>Pseudomonadati</taxon>
        <taxon>Pseudomonadota</taxon>
        <taxon>Alphaproteobacteria</taxon>
        <taxon>Hyphomicrobiales</taxon>
        <taxon>Phreatobacteraceae</taxon>
        <taxon>Phreatobacter</taxon>
    </lineage>
</organism>
<evidence type="ECO:0000259" key="1">
    <source>
        <dbReference type="PROSITE" id="PS51787"/>
    </source>
</evidence>
<dbReference type="Gene3D" id="2.30.130.40">
    <property type="entry name" value="LON domain-like"/>
    <property type="match status" value="1"/>
</dbReference>
<keyword evidence="3" id="KW-1185">Reference proteome</keyword>
<dbReference type="Proteomes" id="UP000241808">
    <property type="component" value="Unassembled WGS sequence"/>
</dbReference>
<dbReference type="AlphaFoldDB" id="A0A2T4ZEA1"/>
<sequence length="224" mass="24386">MATNVTYRGPADLPDVIPVFPLPGALLLPRGQLPLNIFEPRYLAMIDDAFLSGRRLIGMVQPVPADENAKRPSLAGVGCVGRITQLAETGDGRYMLSLSGIARFRVVEELPATTAYRQCRVDFEPFAGDFEARAGEGEVDRDGLLKTLKEFLDVNSLEADWEGIRTAPTETLVNALCMMSPWGIKEKQALLEAPDLKTRAALLVAVTEMALAKDKPASETQSLN</sequence>
<evidence type="ECO:0000313" key="3">
    <source>
        <dbReference type="Proteomes" id="UP000241808"/>
    </source>
</evidence>
<dbReference type="InterPro" id="IPR046336">
    <property type="entry name" value="Lon_prtase_N_sf"/>
</dbReference>
<dbReference type="RefSeq" id="WP_108175839.1">
    <property type="nucleotide sequence ID" value="NZ_PZZL01000003.1"/>
</dbReference>
<gene>
    <name evidence="2" type="ORF">C8P69_103142</name>
</gene>
<dbReference type="Pfam" id="PF02190">
    <property type="entry name" value="LON_substr_bdg"/>
    <property type="match status" value="1"/>
</dbReference>
<dbReference type="OrthoDB" id="9806457at2"/>
<dbReference type="InterPro" id="IPR003111">
    <property type="entry name" value="Lon_prtase_N"/>
</dbReference>
<protein>
    <recommendedName>
        <fullName evidence="1">Lon N-terminal domain-containing protein</fullName>
    </recommendedName>
</protein>
<reference evidence="2 3" key="1">
    <citation type="submission" date="2018-04" db="EMBL/GenBank/DDBJ databases">
        <title>Genomic Encyclopedia of Archaeal and Bacterial Type Strains, Phase II (KMG-II): from individual species to whole genera.</title>
        <authorList>
            <person name="Goeker M."/>
        </authorList>
    </citation>
    <scope>NUCLEOTIDE SEQUENCE [LARGE SCALE GENOMIC DNA]</scope>
    <source>
        <strain evidence="2 3">DSM 25521</strain>
    </source>
</reference>
<comment type="caution">
    <text evidence="2">The sequence shown here is derived from an EMBL/GenBank/DDBJ whole genome shotgun (WGS) entry which is preliminary data.</text>
</comment>
<dbReference type="InterPro" id="IPR015947">
    <property type="entry name" value="PUA-like_sf"/>
</dbReference>
<dbReference type="SUPFAM" id="SSF88697">
    <property type="entry name" value="PUA domain-like"/>
    <property type="match status" value="1"/>
</dbReference>
<evidence type="ECO:0000313" key="2">
    <source>
        <dbReference type="EMBL" id="PTM60214.1"/>
    </source>
</evidence>
<proteinExistence type="predicted"/>
<dbReference type="PANTHER" id="PTHR46732">
    <property type="entry name" value="ATP-DEPENDENT PROTEASE LA (LON) DOMAIN PROTEIN"/>
    <property type="match status" value="1"/>
</dbReference>
<accession>A0A2T4ZEA1</accession>
<name>A0A2T4ZEA1_9HYPH</name>
<feature type="domain" description="Lon N-terminal" evidence="1">
    <location>
        <begin position="17"/>
        <end position="211"/>
    </location>
</feature>